<dbReference type="EMBL" id="JAUSVM010000001">
    <property type="protein sequence ID" value="MDQ0425020.1"/>
    <property type="molecule type" value="Genomic_DNA"/>
</dbReference>
<reference evidence="2 3" key="1">
    <citation type="submission" date="2023-07" db="EMBL/GenBank/DDBJ databases">
        <title>Sequencing the genomes of 1000 actinobacteria strains.</title>
        <authorList>
            <person name="Klenk H.-P."/>
        </authorList>
    </citation>
    <scope>NUCLEOTIDE SEQUENCE [LARGE SCALE GENOMIC DNA]</scope>
    <source>
        <strain evidence="2 3">DSM 14785</strain>
    </source>
</reference>
<accession>A0ABU0GK91</accession>
<keyword evidence="3" id="KW-1185">Reference proteome</keyword>
<name>A0ABU0GK91_9CELL</name>
<feature type="region of interest" description="Disordered" evidence="1">
    <location>
        <begin position="40"/>
        <end position="61"/>
    </location>
</feature>
<gene>
    <name evidence="2" type="ORF">JO380_001401</name>
</gene>
<dbReference type="Proteomes" id="UP001240250">
    <property type="component" value="Unassembled WGS sequence"/>
</dbReference>
<evidence type="ECO:0000313" key="2">
    <source>
        <dbReference type="EMBL" id="MDQ0425020.1"/>
    </source>
</evidence>
<dbReference type="RefSeq" id="WP_156441934.1">
    <property type="nucleotide sequence ID" value="NZ_JAUSVM010000001.1"/>
</dbReference>
<evidence type="ECO:0000313" key="3">
    <source>
        <dbReference type="Proteomes" id="UP001240250"/>
    </source>
</evidence>
<comment type="caution">
    <text evidence="2">The sequence shown here is derived from an EMBL/GenBank/DDBJ whole genome shotgun (WGS) entry which is preliminary data.</text>
</comment>
<organism evidence="2 3">
    <name type="scientific">Cellulomonas iranensis</name>
    <dbReference type="NCBI Taxonomy" id="76862"/>
    <lineage>
        <taxon>Bacteria</taxon>
        <taxon>Bacillati</taxon>
        <taxon>Actinomycetota</taxon>
        <taxon>Actinomycetes</taxon>
        <taxon>Micrococcales</taxon>
        <taxon>Cellulomonadaceae</taxon>
        <taxon>Cellulomonas</taxon>
    </lineage>
</organism>
<proteinExistence type="predicted"/>
<evidence type="ECO:0000256" key="1">
    <source>
        <dbReference type="SAM" id="MobiDB-lite"/>
    </source>
</evidence>
<protein>
    <submittedName>
        <fullName evidence="2">Uncharacterized protein</fullName>
    </submittedName>
</protein>
<sequence>MTAAAASASLAAHSRMSTSCWLTDARPSIEPNRSISARRITGVNCSPPPTPRATARREPAWFDPPAVPQAERNDLLALHWVRGQVAGEHR</sequence>